<feature type="transmembrane region" description="Helical" evidence="7">
    <location>
        <begin position="232"/>
        <end position="258"/>
    </location>
</feature>
<evidence type="ECO:0000256" key="3">
    <source>
        <dbReference type="ARBA" id="ARBA00022475"/>
    </source>
</evidence>
<keyword evidence="10" id="KW-1185">Reference proteome</keyword>
<name>A0A841E449_9ACTN</name>
<evidence type="ECO:0000313" key="10">
    <source>
        <dbReference type="Proteomes" id="UP000558997"/>
    </source>
</evidence>
<dbReference type="GO" id="GO:0055085">
    <property type="term" value="P:transmembrane transport"/>
    <property type="evidence" value="ECO:0007669"/>
    <property type="project" value="InterPro"/>
</dbReference>
<protein>
    <submittedName>
        <fullName evidence="9">Peptide/nickel transport system permease protein</fullName>
    </submittedName>
</protein>
<feature type="transmembrane region" description="Helical" evidence="7">
    <location>
        <begin position="130"/>
        <end position="155"/>
    </location>
</feature>
<accession>A0A841E449</accession>
<evidence type="ECO:0000256" key="1">
    <source>
        <dbReference type="ARBA" id="ARBA00004651"/>
    </source>
</evidence>
<feature type="transmembrane region" description="Helical" evidence="7">
    <location>
        <begin position="102"/>
        <end position="123"/>
    </location>
</feature>
<keyword evidence="5 7" id="KW-1133">Transmembrane helix</keyword>
<gene>
    <name evidence="9" type="ORF">HDA44_007061</name>
</gene>
<evidence type="ECO:0000256" key="2">
    <source>
        <dbReference type="ARBA" id="ARBA00022448"/>
    </source>
</evidence>
<keyword evidence="4 7" id="KW-0812">Transmembrane</keyword>
<dbReference type="PANTHER" id="PTHR43163">
    <property type="entry name" value="DIPEPTIDE TRANSPORT SYSTEM PERMEASE PROTEIN DPPB-RELATED"/>
    <property type="match status" value="1"/>
</dbReference>
<dbReference type="CDD" id="cd06261">
    <property type="entry name" value="TM_PBP2"/>
    <property type="match status" value="1"/>
</dbReference>
<proteinExistence type="inferred from homology"/>
<dbReference type="AlphaFoldDB" id="A0A841E449"/>
<dbReference type="GO" id="GO:0005886">
    <property type="term" value="C:plasma membrane"/>
    <property type="evidence" value="ECO:0007669"/>
    <property type="project" value="UniProtKB-SubCell"/>
</dbReference>
<keyword evidence="2 7" id="KW-0813">Transport</keyword>
<feature type="transmembrane region" description="Helical" evidence="7">
    <location>
        <begin position="278"/>
        <end position="304"/>
    </location>
</feature>
<keyword evidence="6 7" id="KW-0472">Membrane</keyword>
<feature type="domain" description="ABC transmembrane type-1" evidence="8">
    <location>
        <begin position="96"/>
        <end position="297"/>
    </location>
</feature>
<organism evidence="9 10">
    <name type="scientific">Kribbella solani</name>
    <dbReference type="NCBI Taxonomy" id="236067"/>
    <lineage>
        <taxon>Bacteria</taxon>
        <taxon>Bacillati</taxon>
        <taxon>Actinomycetota</taxon>
        <taxon>Actinomycetes</taxon>
        <taxon>Propionibacteriales</taxon>
        <taxon>Kribbellaceae</taxon>
        <taxon>Kribbella</taxon>
    </lineage>
</organism>
<dbReference type="InterPro" id="IPR045621">
    <property type="entry name" value="BPD_transp_1_N"/>
</dbReference>
<evidence type="ECO:0000256" key="7">
    <source>
        <dbReference type="RuleBase" id="RU363032"/>
    </source>
</evidence>
<dbReference type="InterPro" id="IPR035906">
    <property type="entry name" value="MetI-like_sf"/>
</dbReference>
<reference evidence="9 10" key="1">
    <citation type="submission" date="2020-08" db="EMBL/GenBank/DDBJ databases">
        <title>Sequencing the genomes of 1000 actinobacteria strains.</title>
        <authorList>
            <person name="Klenk H.-P."/>
        </authorList>
    </citation>
    <scope>NUCLEOTIDE SEQUENCE [LARGE SCALE GENOMIC DNA]</scope>
    <source>
        <strain evidence="9 10">DSM 17294</strain>
    </source>
</reference>
<dbReference type="Pfam" id="PF19300">
    <property type="entry name" value="BPD_transp_1_N"/>
    <property type="match status" value="1"/>
</dbReference>
<dbReference type="Gene3D" id="1.10.3720.10">
    <property type="entry name" value="MetI-like"/>
    <property type="match status" value="1"/>
</dbReference>
<keyword evidence="3" id="KW-1003">Cell membrane</keyword>
<comment type="subcellular location">
    <subcellularLocation>
        <location evidence="1 7">Cell membrane</location>
        <topology evidence="1 7">Multi-pass membrane protein</topology>
    </subcellularLocation>
</comment>
<sequence>MARYLVRRAVMLVVTLVVSSFVVFSGASLAPGNPLSALAGGRSLPPETIAVLEERYRLGDPFLVRYFAWVGDALHGNLGMSIALRQDVSSLIAARAGTTAELVLYATVIMIVVGVGLGLIAALRPGKVDSAVVVLTAVVVAVPPFVAAIVLIVFLSVGLGWFPAFGGGSGVLGTIHHLTLPAIALAAAATASVARITRTTVKDQLSREHVQTAISRGLPYGTVVRRHALRNALVPIVTLTGITTASMIALAAVVERAFSLNGLGAYLVEATLSKDLAVVQGICLVLVTTFVVVNTLVDVLAAALDPRINLGAGQ</sequence>
<comment type="similarity">
    <text evidence="7">Belongs to the binding-protein-dependent transport system permease family.</text>
</comment>
<evidence type="ECO:0000259" key="8">
    <source>
        <dbReference type="PROSITE" id="PS50928"/>
    </source>
</evidence>
<dbReference type="PROSITE" id="PS50928">
    <property type="entry name" value="ABC_TM1"/>
    <property type="match status" value="1"/>
</dbReference>
<dbReference type="RefSeq" id="WP_184841941.1">
    <property type="nucleotide sequence ID" value="NZ_BAAAVN010000012.1"/>
</dbReference>
<comment type="caution">
    <text evidence="9">The sequence shown here is derived from an EMBL/GenBank/DDBJ whole genome shotgun (WGS) entry which is preliminary data.</text>
</comment>
<dbReference type="InterPro" id="IPR000515">
    <property type="entry name" value="MetI-like"/>
</dbReference>
<dbReference type="SUPFAM" id="SSF161098">
    <property type="entry name" value="MetI-like"/>
    <property type="match status" value="1"/>
</dbReference>
<dbReference type="Proteomes" id="UP000558997">
    <property type="component" value="Unassembled WGS sequence"/>
</dbReference>
<evidence type="ECO:0000256" key="6">
    <source>
        <dbReference type="ARBA" id="ARBA00023136"/>
    </source>
</evidence>
<dbReference type="PANTHER" id="PTHR43163:SF7">
    <property type="entry name" value="DIPEPTIDE-TRANSPORT INTEGRAL MEMBRANE PROTEIN ABC TRANSPORTER DPPB-RELATED"/>
    <property type="match status" value="1"/>
</dbReference>
<evidence type="ECO:0000256" key="5">
    <source>
        <dbReference type="ARBA" id="ARBA00022989"/>
    </source>
</evidence>
<evidence type="ECO:0000313" key="9">
    <source>
        <dbReference type="EMBL" id="MBB5983720.1"/>
    </source>
</evidence>
<feature type="transmembrane region" description="Helical" evidence="7">
    <location>
        <begin position="175"/>
        <end position="197"/>
    </location>
</feature>
<evidence type="ECO:0000256" key="4">
    <source>
        <dbReference type="ARBA" id="ARBA00022692"/>
    </source>
</evidence>
<dbReference type="Pfam" id="PF00528">
    <property type="entry name" value="BPD_transp_1"/>
    <property type="match status" value="1"/>
</dbReference>
<dbReference type="EMBL" id="JACHNF010000001">
    <property type="protein sequence ID" value="MBB5983720.1"/>
    <property type="molecule type" value="Genomic_DNA"/>
</dbReference>